<dbReference type="AlphaFoldDB" id="A0A6A5A3Z5"/>
<comment type="caution">
    <text evidence="2">The sequence shown here is derived from an EMBL/GenBank/DDBJ whole genome shotgun (WGS) entry which is preliminary data.</text>
</comment>
<dbReference type="EMBL" id="VJMH01000201">
    <property type="protein sequence ID" value="KAF0717905.1"/>
    <property type="molecule type" value="Genomic_DNA"/>
</dbReference>
<accession>A0A6A5A3Z5</accession>
<reference evidence="2" key="1">
    <citation type="submission" date="2019-06" db="EMBL/GenBank/DDBJ databases">
        <title>Genomics analysis of Aphanomyces spp. identifies a new class of oomycete effector associated with host adaptation.</title>
        <authorList>
            <person name="Gaulin E."/>
        </authorList>
    </citation>
    <scope>NUCLEOTIDE SEQUENCE</scope>
    <source>
        <strain evidence="2">CBS 578.67</strain>
    </source>
</reference>
<gene>
    <name evidence="2" type="ORF">As57867_002017</name>
</gene>
<sequence>MIYPNGPPRTSLPPFSKGLPVQRRRRVPRLAGLLYALGSAAISVVYLSVVLSPSITNDFWWPHFTSRGLQTFLGDLYNAKTTLHVSGSLHVFDASSVKDYSTGAAFISMRPAAARAILLDQLPLQEAIRIMRSISLMDNMRTVALSCWLDFNRTYEMAHTAFRQELCNAKRTSNAAVYLESLLRNVQTSDLLSSSYYPEIQRGIFDAVMATDPTWVHAIESHNWLSIPDEDAYWTTFGISTFTNSLQNYFLEGHDDTISIVNALGLSSRVTVNRRTSVTRAKTSWSTQFATCGLWNDLDATAQTSPPSSLIRSAPNAFERLGYDWDSWYFGQAGTPATALIRTQLGPLANFDVILVPVPPPLVALVAAFQDTLYSGIRGSSDYMALDEPTVDATPAAWMTLPNAVF</sequence>
<feature type="non-terminal residue" evidence="2">
    <location>
        <position position="406"/>
    </location>
</feature>
<organism evidence="2">
    <name type="scientific">Aphanomyces stellatus</name>
    <dbReference type="NCBI Taxonomy" id="120398"/>
    <lineage>
        <taxon>Eukaryota</taxon>
        <taxon>Sar</taxon>
        <taxon>Stramenopiles</taxon>
        <taxon>Oomycota</taxon>
        <taxon>Saprolegniomycetes</taxon>
        <taxon>Saprolegniales</taxon>
        <taxon>Verrucalvaceae</taxon>
        <taxon>Aphanomyces</taxon>
    </lineage>
</organism>
<keyword evidence="1" id="KW-0472">Membrane</keyword>
<evidence type="ECO:0000256" key="1">
    <source>
        <dbReference type="SAM" id="Phobius"/>
    </source>
</evidence>
<name>A0A6A5A3Z5_9STRA</name>
<keyword evidence="1" id="KW-0812">Transmembrane</keyword>
<keyword evidence="1" id="KW-1133">Transmembrane helix</keyword>
<protein>
    <submittedName>
        <fullName evidence="2">Uncharacterized protein</fullName>
    </submittedName>
</protein>
<feature type="transmembrane region" description="Helical" evidence="1">
    <location>
        <begin position="30"/>
        <end position="49"/>
    </location>
</feature>
<evidence type="ECO:0000313" key="2">
    <source>
        <dbReference type="EMBL" id="KAF0717905.1"/>
    </source>
</evidence>
<proteinExistence type="predicted"/>